<feature type="chain" id="PRO_5019122197" description="MAPEG family protein" evidence="6">
    <location>
        <begin position="21"/>
        <end position="151"/>
    </location>
</feature>
<organism evidence="7 8">
    <name type="scientific">Saitozyma podzolica</name>
    <dbReference type="NCBI Taxonomy" id="1890683"/>
    <lineage>
        <taxon>Eukaryota</taxon>
        <taxon>Fungi</taxon>
        <taxon>Dikarya</taxon>
        <taxon>Basidiomycota</taxon>
        <taxon>Agaricomycotina</taxon>
        <taxon>Tremellomycetes</taxon>
        <taxon>Tremellales</taxon>
        <taxon>Trimorphomycetaceae</taxon>
        <taxon>Saitozyma</taxon>
    </lineage>
</organism>
<dbReference type="SUPFAM" id="SSF161084">
    <property type="entry name" value="MAPEG domain-like"/>
    <property type="match status" value="1"/>
</dbReference>
<dbReference type="InterPro" id="IPR023352">
    <property type="entry name" value="MAPEG-like_dom_sf"/>
</dbReference>
<evidence type="ECO:0008006" key="9">
    <source>
        <dbReference type="Google" id="ProtNLM"/>
    </source>
</evidence>
<keyword evidence="6" id="KW-0732">Signal</keyword>
<feature type="signal peptide" evidence="6">
    <location>
        <begin position="1"/>
        <end position="20"/>
    </location>
</feature>
<evidence type="ECO:0000256" key="3">
    <source>
        <dbReference type="ARBA" id="ARBA00022989"/>
    </source>
</evidence>
<protein>
    <recommendedName>
        <fullName evidence="9">MAPEG family protein</fullName>
    </recommendedName>
</protein>
<dbReference type="GO" id="GO:0016020">
    <property type="term" value="C:membrane"/>
    <property type="evidence" value="ECO:0007669"/>
    <property type="project" value="UniProtKB-SubCell"/>
</dbReference>
<keyword evidence="3 5" id="KW-1133">Transmembrane helix</keyword>
<feature type="transmembrane region" description="Helical" evidence="5">
    <location>
        <begin position="90"/>
        <end position="110"/>
    </location>
</feature>
<dbReference type="InterPro" id="IPR001129">
    <property type="entry name" value="Membr-assoc_MAPEG"/>
</dbReference>
<name>A0A427YWP6_9TREE</name>
<comment type="caution">
    <text evidence="7">The sequence shown here is derived from an EMBL/GenBank/DDBJ whole genome shotgun (WGS) entry which is preliminary data.</text>
</comment>
<feature type="transmembrane region" description="Helical" evidence="5">
    <location>
        <begin position="122"/>
        <end position="140"/>
    </location>
</feature>
<keyword evidence="4 5" id="KW-0472">Membrane</keyword>
<accession>A0A427YWP6</accession>
<gene>
    <name evidence="7" type="ORF">EHS25_000652</name>
</gene>
<evidence type="ECO:0000256" key="1">
    <source>
        <dbReference type="ARBA" id="ARBA00004370"/>
    </source>
</evidence>
<dbReference type="Pfam" id="PF01124">
    <property type="entry name" value="MAPEG"/>
    <property type="match status" value="1"/>
</dbReference>
<keyword evidence="8" id="KW-1185">Reference proteome</keyword>
<dbReference type="EMBL" id="RSCD01000001">
    <property type="protein sequence ID" value="RSH95560.1"/>
    <property type="molecule type" value="Genomic_DNA"/>
</dbReference>
<dbReference type="PANTHER" id="PTHR35371">
    <property type="entry name" value="INNER MEMBRANE PROTEIN"/>
    <property type="match status" value="1"/>
</dbReference>
<feature type="transmembrane region" description="Helical" evidence="5">
    <location>
        <begin position="66"/>
        <end position="84"/>
    </location>
</feature>
<dbReference type="Gene3D" id="1.20.120.550">
    <property type="entry name" value="Membrane associated eicosanoid/glutathione metabolism-like domain"/>
    <property type="match status" value="1"/>
</dbReference>
<comment type="subcellular location">
    <subcellularLocation>
        <location evidence="1">Membrane</location>
    </subcellularLocation>
</comment>
<evidence type="ECO:0000313" key="8">
    <source>
        <dbReference type="Proteomes" id="UP000279259"/>
    </source>
</evidence>
<proteinExistence type="predicted"/>
<evidence type="ECO:0000256" key="4">
    <source>
        <dbReference type="ARBA" id="ARBA00023136"/>
    </source>
</evidence>
<dbReference type="PANTHER" id="PTHR35371:SF1">
    <property type="entry name" value="BLR7753 PROTEIN"/>
    <property type="match status" value="1"/>
</dbReference>
<dbReference type="AlphaFoldDB" id="A0A427YWP6"/>
<evidence type="ECO:0000313" key="7">
    <source>
        <dbReference type="EMBL" id="RSH95560.1"/>
    </source>
</evidence>
<dbReference type="Proteomes" id="UP000279259">
    <property type="component" value="Unassembled WGS sequence"/>
</dbReference>
<reference evidence="7 8" key="1">
    <citation type="submission" date="2018-11" db="EMBL/GenBank/DDBJ databases">
        <title>Genome sequence of Saitozyma podzolica DSM 27192.</title>
        <authorList>
            <person name="Aliyu H."/>
            <person name="Gorte O."/>
            <person name="Ochsenreither K."/>
        </authorList>
    </citation>
    <scope>NUCLEOTIDE SEQUENCE [LARGE SCALE GENOMIC DNA]</scope>
    <source>
        <strain evidence="7 8">DSM 27192</strain>
    </source>
</reference>
<evidence type="ECO:0000256" key="5">
    <source>
        <dbReference type="SAM" id="Phobius"/>
    </source>
</evidence>
<evidence type="ECO:0000256" key="6">
    <source>
        <dbReference type="SAM" id="SignalP"/>
    </source>
</evidence>
<sequence length="151" mass="16817">MYNYSYALLFLAWFQCHTAATRFATICLGYRNNHNPRVALADMDKSGKYPSGLMAKLRRREAAHQNCLEMFGIFVAAVVAGNTAGLSARWMNSFSLAYLLLRCAYIFLYIKVTSDPTSFLRTAVWTMMNVLILVTLLRTGEALNGGVGLLG</sequence>
<keyword evidence="2 5" id="KW-0812">Transmembrane</keyword>
<dbReference type="OrthoDB" id="2122304at2759"/>
<evidence type="ECO:0000256" key="2">
    <source>
        <dbReference type="ARBA" id="ARBA00022692"/>
    </source>
</evidence>